<evidence type="ECO:0000256" key="6">
    <source>
        <dbReference type="ARBA" id="ARBA00022769"/>
    </source>
</evidence>
<proteinExistence type="predicted"/>
<evidence type="ECO:0000313" key="11">
    <source>
        <dbReference type="EMBL" id="SVC42102.1"/>
    </source>
</evidence>
<evidence type="ECO:0000256" key="8">
    <source>
        <dbReference type="ARBA" id="ARBA00022881"/>
    </source>
</evidence>
<dbReference type="AlphaFoldDB" id="A0A382M425"/>
<evidence type="ECO:0008006" key="12">
    <source>
        <dbReference type="Google" id="ProtNLM"/>
    </source>
</evidence>
<keyword evidence="9" id="KW-0238">DNA-binding</keyword>
<evidence type="ECO:0000256" key="2">
    <source>
        <dbReference type="ARBA" id="ARBA00022490"/>
    </source>
</evidence>
<dbReference type="SUPFAM" id="SSF52540">
    <property type="entry name" value="P-loop containing nucleoside triphosphate hydrolases"/>
    <property type="match status" value="1"/>
</dbReference>
<gene>
    <name evidence="11" type="ORF">METZ01_LOCUS294956</name>
</gene>
<evidence type="ECO:0000256" key="1">
    <source>
        <dbReference type="ARBA" id="ARBA00004496"/>
    </source>
</evidence>
<dbReference type="Gene3D" id="1.20.1580.10">
    <property type="entry name" value="ABC transporter ATPase like domain"/>
    <property type="match status" value="1"/>
</dbReference>
<dbReference type="InterPro" id="IPR027417">
    <property type="entry name" value="P-loop_NTPase"/>
</dbReference>
<dbReference type="EMBL" id="UINC01090292">
    <property type="protein sequence ID" value="SVC42102.1"/>
    <property type="molecule type" value="Genomic_DNA"/>
</dbReference>
<dbReference type="GO" id="GO:0005737">
    <property type="term" value="C:cytoplasm"/>
    <property type="evidence" value="ECO:0007669"/>
    <property type="project" value="UniProtKB-SubCell"/>
</dbReference>
<evidence type="ECO:0000256" key="10">
    <source>
        <dbReference type="ARBA" id="ARBA00023204"/>
    </source>
</evidence>
<keyword evidence="7" id="KW-0067">ATP-binding</keyword>
<dbReference type="PANTHER" id="PTHR43152">
    <property type="entry name" value="UVRABC SYSTEM PROTEIN A"/>
    <property type="match status" value="1"/>
</dbReference>
<keyword evidence="4" id="KW-0547">Nucleotide-binding</keyword>
<name>A0A382M425_9ZZZZ</name>
<organism evidence="11">
    <name type="scientific">marine metagenome</name>
    <dbReference type="NCBI Taxonomy" id="408172"/>
    <lineage>
        <taxon>unclassified sequences</taxon>
        <taxon>metagenomes</taxon>
        <taxon>ecological metagenomes</taxon>
    </lineage>
</organism>
<evidence type="ECO:0000256" key="3">
    <source>
        <dbReference type="ARBA" id="ARBA00022737"/>
    </source>
</evidence>
<dbReference type="PANTHER" id="PTHR43152:SF3">
    <property type="entry name" value="UVRABC SYSTEM PROTEIN A"/>
    <property type="match status" value="1"/>
</dbReference>
<evidence type="ECO:0000256" key="5">
    <source>
        <dbReference type="ARBA" id="ARBA00022763"/>
    </source>
</evidence>
<protein>
    <recommendedName>
        <fullName evidence="12">UvrA DNA-binding domain-containing protein</fullName>
    </recommendedName>
</protein>
<evidence type="ECO:0000256" key="4">
    <source>
        <dbReference type="ARBA" id="ARBA00022741"/>
    </source>
</evidence>
<reference evidence="11" key="1">
    <citation type="submission" date="2018-05" db="EMBL/GenBank/DDBJ databases">
        <authorList>
            <person name="Lanie J.A."/>
            <person name="Ng W.-L."/>
            <person name="Kazmierczak K.M."/>
            <person name="Andrzejewski T.M."/>
            <person name="Davidsen T.M."/>
            <person name="Wayne K.J."/>
            <person name="Tettelin H."/>
            <person name="Glass J.I."/>
            <person name="Rusch D."/>
            <person name="Podicherti R."/>
            <person name="Tsui H.-C.T."/>
            <person name="Winkler M.E."/>
        </authorList>
    </citation>
    <scope>NUCLEOTIDE SEQUENCE</scope>
</reference>
<keyword evidence="10" id="KW-0234">DNA repair</keyword>
<dbReference type="GO" id="GO:0006281">
    <property type="term" value="P:DNA repair"/>
    <property type="evidence" value="ECO:0007669"/>
    <property type="project" value="UniProtKB-KW"/>
</dbReference>
<dbReference type="Gene3D" id="3.40.50.300">
    <property type="entry name" value="P-loop containing nucleotide triphosphate hydrolases"/>
    <property type="match status" value="1"/>
</dbReference>
<keyword evidence="6" id="KW-0228">DNA excision</keyword>
<sequence length="292" mass="32208">NSLAANKDCIRESQYSLKNGNSFNRAIEVTQDPIGKTSRSTPATYLGVWDRIRTLIASLPEAKRKGLGASDFSYNVKGGRCEICKGQGKVKIEMNFLPNSYVPCDECGGKRYREQILELTWNGKNVADILAFTFEQATAFFAFDHYLRDTFSLMVETGLGYLKLGQISPTLSGGEAQRLKLASELARGIDKGKHGHRPRIKPNLYVLEEPTIGLHPTDTLKLIQMLHRIVDEGNTVVVIEHDVDVIAEGDYLIELGPKGGEKGGYLLHQGTVRQNLANKKSKTAPFLKGALG</sequence>
<keyword evidence="5" id="KW-0227">DNA damage</keyword>
<keyword evidence="8" id="KW-0267">Excision nuclease</keyword>
<dbReference type="GO" id="GO:0005524">
    <property type="term" value="F:ATP binding"/>
    <property type="evidence" value="ECO:0007669"/>
    <property type="project" value="UniProtKB-KW"/>
</dbReference>
<dbReference type="GO" id="GO:0004518">
    <property type="term" value="F:nuclease activity"/>
    <property type="evidence" value="ECO:0007669"/>
    <property type="project" value="UniProtKB-KW"/>
</dbReference>
<comment type="subcellular location">
    <subcellularLocation>
        <location evidence="1">Cytoplasm</location>
    </subcellularLocation>
</comment>
<evidence type="ECO:0000256" key="9">
    <source>
        <dbReference type="ARBA" id="ARBA00023125"/>
    </source>
</evidence>
<feature type="non-terminal residue" evidence="11">
    <location>
        <position position="1"/>
    </location>
</feature>
<keyword evidence="2" id="KW-0963">Cytoplasm</keyword>
<evidence type="ECO:0000256" key="7">
    <source>
        <dbReference type="ARBA" id="ARBA00022840"/>
    </source>
</evidence>
<accession>A0A382M425</accession>
<keyword evidence="3" id="KW-0677">Repeat</keyword>
<dbReference type="GO" id="GO:0003677">
    <property type="term" value="F:DNA binding"/>
    <property type="evidence" value="ECO:0007669"/>
    <property type="project" value="UniProtKB-KW"/>
</dbReference>